<feature type="transmembrane region" description="Helical" evidence="1">
    <location>
        <begin position="181"/>
        <end position="202"/>
    </location>
</feature>
<keyword evidence="1" id="KW-0812">Transmembrane</keyword>
<comment type="caution">
    <text evidence="2">The sequence shown here is derived from an EMBL/GenBank/DDBJ whole genome shotgun (WGS) entry which is preliminary data.</text>
</comment>
<organism evidence="2 3">
    <name type="scientific">Ceratodon purpureus</name>
    <name type="common">Fire moss</name>
    <name type="synonym">Dicranum purpureum</name>
    <dbReference type="NCBI Taxonomy" id="3225"/>
    <lineage>
        <taxon>Eukaryota</taxon>
        <taxon>Viridiplantae</taxon>
        <taxon>Streptophyta</taxon>
        <taxon>Embryophyta</taxon>
        <taxon>Bryophyta</taxon>
        <taxon>Bryophytina</taxon>
        <taxon>Bryopsida</taxon>
        <taxon>Dicranidae</taxon>
        <taxon>Pseudoditrichales</taxon>
        <taxon>Ditrichaceae</taxon>
        <taxon>Ceratodon</taxon>
    </lineage>
</organism>
<name>A0A8T0H402_CERPU</name>
<dbReference type="Proteomes" id="UP000822688">
    <property type="component" value="Chromosome 7"/>
</dbReference>
<protein>
    <submittedName>
        <fullName evidence="2">Uncharacterized protein</fullName>
    </submittedName>
</protein>
<keyword evidence="3" id="KW-1185">Reference proteome</keyword>
<sequence>MASSNPMTTTRILHRQTPQRDNIMPEGYRIRPSRDALSEAEVSRLKALEDDDAVPKSIIRLDIATLFRGLRDQLEVWPLFFRSKEECGTDMQQGLVTLWSNFMIAETLLASISIQPLVTVPADVHGWRLKLYGLIWMISVVSDFWGIAITALFLGFLLGCPCTTSWYWMCEIGWMRSIPSILVLLDTFMSLAAIAYTCWAVYGFQIGIVSIVVEVFAVITACKVATMLIKAGEKIKDLR</sequence>
<evidence type="ECO:0000256" key="1">
    <source>
        <dbReference type="SAM" id="Phobius"/>
    </source>
</evidence>
<gene>
    <name evidence="2" type="ORF">KC19_7G033500</name>
</gene>
<dbReference type="AlphaFoldDB" id="A0A8T0H402"/>
<feature type="transmembrane region" description="Helical" evidence="1">
    <location>
        <begin position="134"/>
        <end position="160"/>
    </location>
</feature>
<accession>A0A8T0H402</accession>
<dbReference type="EMBL" id="CM026428">
    <property type="protein sequence ID" value="KAG0566040.1"/>
    <property type="molecule type" value="Genomic_DNA"/>
</dbReference>
<reference evidence="2" key="1">
    <citation type="submission" date="2020-06" db="EMBL/GenBank/DDBJ databases">
        <title>WGS assembly of Ceratodon purpureus strain R40.</title>
        <authorList>
            <person name="Carey S.B."/>
            <person name="Jenkins J."/>
            <person name="Shu S."/>
            <person name="Lovell J.T."/>
            <person name="Sreedasyam A."/>
            <person name="Maumus F."/>
            <person name="Tiley G.P."/>
            <person name="Fernandez-Pozo N."/>
            <person name="Barry K."/>
            <person name="Chen C."/>
            <person name="Wang M."/>
            <person name="Lipzen A."/>
            <person name="Daum C."/>
            <person name="Saski C.A."/>
            <person name="Payton A.C."/>
            <person name="Mcbreen J.C."/>
            <person name="Conrad R.E."/>
            <person name="Kollar L.M."/>
            <person name="Olsson S."/>
            <person name="Huttunen S."/>
            <person name="Landis J.B."/>
            <person name="Wickett N.J."/>
            <person name="Johnson M.G."/>
            <person name="Rensing S.A."/>
            <person name="Grimwood J."/>
            <person name="Schmutz J."/>
            <person name="Mcdaniel S.F."/>
        </authorList>
    </citation>
    <scope>NUCLEOTIDE SEQUENCE</scope>
    <source>
        <strain evidence="2">R40</strain>
    </source>
</reference>
<evidence type="ECO:0000313" key="2">
    <source>
        <dbReference type="EMBL" id="KAG0566040.1"/>
    </source>
</evidence>
<keyword evidence="1" id="KW-1133">Transmembrane helix</keyword>
<proteinExistence type="predicted"/>
<keyword evidence="1" id="KW-0472">Membrane</keyword>
<feature type="transmembrane region" description="Helical" evidence="1">
    <location>
        <begin position="94"/>
        <end position="114"/>
    </location>
</feature>
<feature type="transmembrane region" description="Helical" evidence="1">
    <location>
        <begin position="208"/>
        <end position="229"/>
    </location>
</feature>
<evidence type="ECO:0000313" key="3">
    <source>
        <dbReference type="Proteomes" id="UP000822688"/>
    </source>
</evidence>